<evidence type="ECO:0000313" key="2">
    <source>
        <dbReference type="EMBL" id="KAF9502404.1"/>
    </source>
</evidence>
<dbReference type="OrthoDB" id="408177at2759"/>
<dbReference type="AlphaFoldDB" id="A0A9P6DKK0"/>
<name>A0A9P6DKK0_PLEER</name>
<keyword evidence="1" id="KW-0732">Signal</keyword>
<feature type="chain" id="PRO_5040349267" evidence="1">
    <location>
        <begin position="35"/>
        <end position="193"/>
    </location>
</feature>
<keyword evidence="3" id="KW-1185">Reference proteome</keyword>
<feature type="signal peptide" evidence="1">
    <location>
        <begin position="1"/>
        <end position="34"/>
    </location>
</feature>
<organism evidence="2 3">
    <name type="scientific">Pleurotus eryngii</name>
    <name type="common">Boletus of the steppes</name>
    <dbReference type="NCBI Taxonomy" id="5323"/>
    <lineage>
        <taxon>Eukaryota</taxon>
        <taxon>Fungi</taxon>
        <taxon>Dikarya</taxon>
        <taxon>Basidiomycota</taxon>
        <taxon>Agaricomycotina</taxon>
        <taxon>Agaricomycetes</taxon>
        <taxon>Agaricomycetidae</taxon>
        <taxon>Agaricales</taxon>
        <taxon>Pleurotineae</taxon>
        <taxon>Pleurotaceae</taxon>
        <taxon>Pleurotus</taxon>
    </lineage>
</organism>
<gene>
    <name evidence="2" type="ORF">BDN71DRAFT_1500527</name>
</gene>
<dbReference type="Proteomes" id="UP000807025">
    <property type="component" value="Unassembled WGS sequence"/>
</dbReference>
<proteinExistence type="predicted"/>
<accession>A0A9P6DKK0</accession>
<evidence type="ECO:0000313" key="3">
    <source>
        <dbReference type="Proteomes" id="UP000807025"/>
    </source>
</evidence>
<reference evidence="2" key="1">
    <citation type="submission" date="2020-11" db="EMBL/GenBank/DDBJ databases">
        <authorList>
            <consortium name="DOE Joint Genome Institute"/>
            <person name="Ahrendt S."/>
            <person name="Riley R."/>
            <person name="Andreopoulos W."/>
            <person name="Labutti K."/>
            <person name="Pangilinan J."/>
            <person name="Ruiz-Duenas F.J."/>
            <person name="Barrasa J.M."/>
            <person name="Sanchez-Garcia M."/>
            <person name="Camarero S."/>
            <person name="Miyauchi S."/>
            <person name="Serrano A."/>
            <person name="Linde D."/>
            <person name="Babiker R."/>
            <person name="Drula E."/>
            <person name="Ayuso-Fernandez I."/>
            <person name="Pacheco R."/>
            <person name="Padilla G."/>
            <person name="Ferreira P."/>
            <person name="Barriuso J."/>
            <person name="Kellner H."/>
            <person name="Castanera R."/>
            <person name="Alfaro M."/>
            <person name="Ramirez L."/>
            <person name="Pisabarro A.G."/>
            <person name="Kuo A."/>
            <person name="Tritt A."/>
            <person name="Lipzen A."/>
            <person name="He G."/>
            <person name="Yan M."/>
            <person name="Ng V."/>
            <person name="Cullen D."/>
            <person name="Martin F."/>
            <person name="Rosso M.-N."/>
            <person name="Henrissat B."/>
            <person name="Hibbett D."/>
            <person name="Martinez A.T."/>
            <person name="Grigoriev I.V."/>
        </authorList>
    </citation>
    <scope>NUCLEOTIDE SEQUENCE</scope>
    <source>
        <strain evidence="2">ATCC 90797</strain>
    </source>
</reference>
<comment type="caution">
    <text evidence="2">The sequence shown here is derived from an EMBL/GenBank/DDBJ whole genome shotgun (WGS) entry which is preliminary data.</text>
</comment>
<sequence length="193" mass="21442">MVACKASTHLPKATTYILLLDVLNLIMVPTFTMGEVDYAEAFGEYLCKVWFGPGLKSVEKSGDKAAVIQAIIDAKLDWHDIPALVALARQHLSLPPWVTDQDLAQRLRPLSDSHDLMIELYNRPSRTPEEAIDVEEKVHSQATDGLNNIFYTPSGLGWTNYNIIPDTDHDTIGYQPIASERILAGIRQVSLAL</sequence>
<dbReference type="EMBL" id="MU154521">
    <property type="protein sequence ID" value="KAF9502404.1"/>
    <property type="molecule type" value="Genomic_DNA"/>
</dbReference>
<evidence type="ECO:0000256" key="1">
    <source>
        <dbReference type="SAM" id="SignalP"/>
    </source>
</evidence>
<protein>
    <submittedName>
        <fullName evidence="2">Uncharacterized protein</fullName>
    </submittedName>
</protein>